<comment type="similarity">
    <text evidence="2">Belongs to the rad17/RAD24 family.</text>
</comment>
<dbReference type="Pfam" id="PF03215">
    <property type="entry name" value="Rad17"/>
    <property type="match status" value="1"/>
</dbReference>
<organism evidence="10 11">
    <name type="scientific">Friedmanniomyces endolithicus</name>
    <dbReference type="NCBI Taxonomy" id="329885"/>
    <lineage>
        <taxon>Eukaryota</taxon>
        <taxon>Fungi</taxon>
        <taxon>Dikarya</taxon>
        <taxon>Ascomycota</taxon>
        <taxon>Pezizomycotina</taxon>
        <taxon>Dothideomycetes</taxon>
        <taxon>Dothideomycetidae</taxon>
        <taxon>Mycosphaerellales</taxon>
        <taxon>Teratosphaeriaceae</taxon>
        <taxon>Friedmanniomyces</taxon>
    </lineage>
</organism>
<feature type="compositionally biased region" description="Basic and acidic residues" evidence="8">
    <location>
        <begin position="863"/>
        <end position="874"/>
    </location>
</feature>
<sequence>MCIHLITVGASGSKVHVGLCARAATHSIGKLRLQFISRENIRDSYRCNTVTFTAWRQQNGMAPSRASRRRALAVSSDEEDQGEANPVSEPSEDDEPVKPRKGTTGKPKPVNKTKPIQQSTLATSTQMGSSQKSPAKRKAGKAKTKTAARSEPPPNGKPIFSFFNATTQRQQLSQPSASPQKSTQEEPEAIHDQSDDDGTAVSLSKGSSTALAVRKRKSQQTVSTRDDAFPAPSATQKFRKTNDGGRLASLGVVNEDKRPWTEQFAPVDLSDLAVHKRKVADVRQWLESAIDGKRQKVLVLKGAAGTGKTTTIRLLAQELGATVSEWQNPAGADASTEGSTTTAGHFEDFVHRVGKSASLSFAVGDRVQPVSDHVKESVDRTKQVVLVEEFPNTFSRTSATLQSFRSTLLQYVSSPAVQEARVTPIVVIISETLLSTNTAAADSFTAHRLLGPELLNHPLINTIEFNPVASTILTKALETIVLKEARKSGRRKTPGPQVLKRLAETGDIRSAVSSLEFLCLRGDDTEAWSSRIQFTKPKKKPSEPALTKAEEDTLSLVSNRESSLGIFHAVGRVVYNNRIDPPPGHTPAQPPPWLPQHRRPKVPERDVDSLIDELGTETSTFIAALHENYALSCTSSSSTETTLASLSDCAENVSDADLLSVDRFAFGTRAFSGSAVDGLRQDEMAFQVAVRGLLFSLPFPVHRSLANGTNKADAHRMFYPTSLKLWKRREEVEGMVELLTAQAQSGSVDGVQDALQPRGTARGEGVEAWSRNTGNSVQSAADQATSTDDDDAPRSSVTQAEMLLERLPYLAQILAARQRTDNPSLLLRNVLSVSRMTGRADDATAAEEQEDDDNATAPSDAWSTDKPDVDDGARSKPAKSRVKGSGKQQKEKTEGGGLGIPVEMRVERLVLEEDDIVD</sequence>
<reference evidence="10" key="1">
    <citation type="submission" date="2021-12" db="EMBL/GenBank/DDBJ databases">
        <title>Black yeast isolated from Biological Soil Crust.</title>
        <authorList>
            <person name="Kurbessoian T."/>
        </authorList>
    </citation>
    <scope>NUCLEOTIDE SEQUENCE</scope>
    <source>
        <strain evidence="10">CCFEE 5208</strain>
    </source>
</reference>
<evidence type="ECO:0000256" key="5">
    <source>
        <dbReference type="ARBA" id="ARBA00022840"/>
    </source>
</evidence>
<evidence type="ECO:0000256" key="6">
    <source>
        <dbReference type="ARBA" id="ARBA00023242"/>
    </source>
</evidence>
<feature type="domain" description="Checkpoint protein RAD24-like helical bundle" evidence="9">
    <location>
        <begin position="561"/>
        <end position="661"/>
    </location>
</feature>
<dbReference type="AlphaFoldDB" id="A0AAN6FGR7"/>
<keyword evidence="4" id="KW-0227">DNA damage</keyword>
<name>A0AAN6FGR7_9PEZI</name>
<accession>A0AAN6FGR7</accession>
<feature type="compositionally biased region" description="Polar residues" evidence="8">
    <location>
        <begin position="114"/>
        <end position="133"/>
    </location>
</feature>
<feature type="region of interest" description="Disordered" evidence="8">
    <location>
        <begin position="58"/>
        <end position="242"/>
    </location>
</feature>
<dbReference type="GO" id="GO:0005634">
    <property type="term" value="C:nucleus"/>
    <property type="evidence" value="ECO:0007669"/>
    <property type="project" value="UniProtKB-SubCell"/>
</dbReference>
<feature type="region of interest" description="Disordered" evidence="8">
    <location>
        <begin position="747"/>
        <end position="795"/>
    </location>
</feature>
<evidence type="ECO:0000256" key="2">
    <source>
        <dbReference type="ARBA" id="ARBA00006168"/>
    </source>
</evidence>
<feature type="compositionally biased region" description="Basic residues" evidence="8">
    <location>
        <begin position="134"/>
        <end position="146"/>
    </location>
</feature>
<evidence type="ECO:0000256" key="1">
    <source>
        <dbReference type="ARBA" id="ARBA00004123"/>
    </source>
</evidence>
<feature type="compositionally biased region" description="Pro residues" evidence="8">
    <location>
        <begin position="580"/>
        <end position="594"/>
    </location>
</feature>
<evidence type="ECO:0000313" key="11">
    <source>
        <dbReference type="Proteomes" id="UP001168146"/>
    </source>
</evidence>
<comment type="subcellular location">
    <subcellularLocation>
        <location evidence="1">Nucleus</location>
    </subcellularLocation>
</comment>
<dbReference type="GO" id="GO:0003682">
    <property type="term" value="F:chromatin binding"/>
    <property type="evidence" value="ECO:0007669"/>
    <property type="project" value="TreeGrafter"/>
</dbReference>
<keyword evidence="6" id="KW-0539">Nucleus</keyword>
<dbReference type="PANTHER" id="PTHR12172:SF0">
    <property type="entry name" value="CELL CYCLE CHECKPOINT PROTEIN RAD17"/>
    <property type="match status" value="1"/>
</dbReference>
<proteinExistence type="inferred from homology"/>
<evidence type="ECO:0000256" key="8">
    <source>
        <dbReference type="SAM" id="MobiDB-lite"/>
    </source>
</evidence>
<dbReference type="GO" id="GO:0033314">
    <property type="term" value="P:mitotic DNA replication checkpoint signaling"/>
    <property type="evidence" value="ECO:0007669"/>
    <property type="project" value="TreeGrafter"/>
</dbReference>
<dbReference type="GO" id="GO:0006281">
    <property type="term" value="P:DNA repair"/>
    <property type="evidence" value="ECO:0007669"/>
    <property type="project" value="InterPro"/>
</dbReference>
<dbReference type="Proteomes" id="UP001168146">
    <property type="component" value="Unassembled WGS sequence"/>
</dbReference>
<dbReference type="Pfam" id="PF25812">
    <property type="entry name" value="RAD24_helical"/>
    <property type="match status" value="1"/>
</dbReference>
<evidence type="ECO:0000256" key="3">
    <source>
        <dbReference type="ARBA" id="ARBA00022741"/>
    </source>
</evidence>
<feature type="region of interest" description="Disordered" evidence="8">
    <location>
        <begin position="578"/>
        <end position="600"/>
    </location>
</feature>
<dbReference type="GO" id="GO:0005524">
    <property type="term" value="F:ATP binding"/>
    <property type="evidence" value="ECO:0007669"/>
    <property type="project" value="UniProtKB-KW"/>
</dbReference>
<dbReference type="InterPro" id="IPR004582">
    <property type="entry name" value="Checkpoint_prot_Rad17_Rad24"/>
</dbReference>
<gene>
    <name evidence="10" type="primary">rad17_2</name>
    <name evidence="10" type="ORF">LTR82_013166</name>
</gene>
<evidence type="ECO:0000256" key="7">
    <source>
        <dbReference type="ARBA" id="ARBA00023306"/>
    </source>
</evidence>
<evidence type="ECO:0000313" key="10">
    <source>
        <dbReference type="EMBL" id="KAK0314241.1"/>
    </source>
</evidence>
<dbReference type="InterPro" id="IPR027417">
    <property type="entry name" value="P-loop_NTPase"/>
</dbReference>
<feature type="region of interest" description="Disordered" evidence="8">
    <location>
        <begin position="836"/>
        <end position="904"/>
    </location>
</feature>
<evidence type="ECO:0000256" key="4">
    <source>
        <dbReference type="ARBA" id="ARBA00022763"/>
    </source>
</evidence>
<dbReference type="PANTHER" id="PTHR12172">
    <property type="entry name" value="CELL CYCLE CHECKPOINT PROTEIN RAD17"/>
    <property type="match status" value="1"/>
</dbReference>
<keyword evidence="3" id="KW-0547">Nucleotide-binding</keyword>
<keyword evidence="7" id="KW-0131">Cell cycle</keyword>
<dbReference type="GO" id="GO:0003689">
    <property type="term" value="F:DNA clamp loader activity"/>
    <property type="evidence" value="ECO:0007669"/>
    <property type="project" value="TreeGrafter"/>
</dbReference>
<dbReference type="GO" id="GO:0000077">
    <property type="term" value="P:DNA damage checkpoint signaling"/>
    <property type="evidence" value="ECO:0007669"/>
    <property type="project" value="TreeGrafter"/>
</dbReference>
<protein>
    <submittedName>
        <fullName evidence="10">RFC checkpoint protein Rad17</fullName>
    </submittedName>
</protein>
<comment type="caution">
    <text evidence="10">The sequence shown here is derived from an EMBL/GenBank/DDBJ whole genome shotgun (WGS) entry which is preliminary data.</text>
</comment>
<dbReference type="Gene3D" id="3.40.50.300">
    <property type="entry name" value="P-loop containing nucleotide triphosphate hydrolases"/>
    <property type="match status" value="1"/>
</dbReference>
<evidence type="ECO:0000259" key="9">
    <source>
        <dbReference type="Pfam" id="PF25812"/>
    </source>
</evidence>
<dbReference type="EMBL" id="JASUXU010000056">
    <property type="protein sequence ID" value="KAK0314241.1"/>
    <property type="molecule type" value="Genomic_DNA"/>
</dbReference>
<feature type="compositionally biased region" description="Polar residues" evidence="8">
    <location>
        <begin position="201"/>
        <end position="210"/>
    </location>
</feature>
<feature type="compositionally biased region" description="Acidic residues" evidence="8">
    <location>
        <begin position="844"/>
        <end position="854"/>
    </location>
</feature>
<feature type="compositionally biased region" description="Polar residues" evidence="8">
    <location>
        <begin position="163"/>
        <end position="182"/>
    </location>
</feature>
<keyword evidence="5" id="KW-0067">ATP-binding</keyword>
<dbReference type="InterPro" id="IPR057927">
    <property type="entry name" value="RAD24-like_helical"/>
</dbReference>
<dbReference type="SUPFAM" id="SSF52540">
    <property type="entry name" value="P-loop containing nucleoside triphosphate hydrolases"/>
    <property type="match status" value="1"/>
</dbReference>